<dbReference type="AlphaFoldDB" id="W4FNJ6"/>
<gene>
    <name evidence="1" type="ORF">H257_15712</name>
</gene>
<organism evidence="1">
    <name type="scientific">Aphanomyces astaci</name>
    <name type="common">Crayfish plague agent</name>
    <dbReference type="NCBI Taxonomy" id="112090"/>
    <lineage>
        <taxon>Eukaryota</taxon>
        <taxon>Sar</taxon>
        <taxon>Stramenopiles</taxon>
        <taxon>Oomycota</taxon>
        <taxon>Saprolegniomycetes</taxon>
        <taxon>Saprolegniales</taxon>
        <taxon>Verrucalvaceae</taxon>
        <taxon>Aphanomyces</taxon>
    </lineage>
</organism>
<reference evidence="1" key="1">
    <citation type="submission" date="2013-12" db="EMBL/GenBank/DDBJ databases">
        <title>The Genome Sequence of Aphanomyces astaci APO3.</title>
        <authorList>
            <consortium name="The Broad Institute Genomics Platform"/>
            <person name="Russ C."/>
            <person name="Tyler B."/>
            <person name="van West P."/>
            <person name="Dieguez-Uribeondo J."/>
            <person name="Young S.K."/>
            <person name="Zeng Q."/>
            <person name="Gargeya S."/>
            <person name="Fitzgerald M."/>
            <person name="Abouelleil A."/>
            <person name="Alvarado L."/>
            <person name="Chapman S.B."/>
            <person name="Gainer-Dewar J."/>
            <person name="Goldberg J."/>
            <person name="Griggs A."/>
            <person name="Gujja S."/>
            <person name="Hansen M."/>
            <person name="Howarth C."/>
            <person name="Imamovic A."/>
            <person name="Ireland A."/>
            <person name="Larimer J."/>
            <person name="McCowan C."/>
            <person name="Murphy C."/>
            <person name="Pearson M."/>
            <person name="Poon T.W."/>
            <person name="Priest M."/>
            <person name="Roberts A."/>
            <person name="Saif S."/>
            <person name="Shea T."/>
            <person name="Sykes S."/>
            <person name="Wortman J."/>
            <person name="Nusbaum C."/>
            <person name="Birren B."/>
        </authorList>
    </citation>
    <scope>NUCLEOTIDE SEQUENCE [LARGE SCALE GENOMIC DNA]</scope>
    <source>
        <strain evidence="1">APO3</strain>
    </source>
</reference>
<accession>W4FNJ6</accession>
<name>W4FNJ6_APHAT</name>
<dbReference type="EMBL" id="KI913187">
    <property type="protein sequence ID" value="ETV68253.1"/>
    <property type="molecule type" value="Genomic_DNA"/>
</dbReference>
<protein>
    <submittedName>
        <fullName evidence="1">Uncharacterized protein</fullName>
    </submittedName>
</protein>
<evidence type="ECO:0000313" key="1">
    <source>
        <dbReference type="EMBL" id="ETV68253.1"/>
    </source>
</evidence>
<dbReference type="GeneID" id="20817708"/>
<dbReference type="RefSeq" id="XP_009842196.1">
    <property type="nucleotide sequence ID" value="XM_009843894.1"/>
</dbReference>
<feature type="non-terminal residue" evidence="1">
    <location>
        <position position="102"/>
    </location>
</feature>
<dbReference type="VEuPathDB" id="FungiDB:H257_15712"/>
<proteinExistence type="predicted"/>
<sequence length="102" mass="11741">MEEAIEDALQAEFASLDAEMRTYDLWPSVKTKSRCLVEYSNGKCAGAICGSIHWTNLMPNHVSNKHHDVWLNTENKAELYERLSKEDAFPFLKEVARKRVAR</sequence>